<dbReference type="InterPro" id="IPR015927">
    <property type="entry name" value="Peptidase_S24_S26A/B/C"/>
</dbReference>
<keyword evidence="2" id="KW-0805">Transcription regulation</keyword>
<dbReference type="GO" id="GO:0003677">
    <property type="term" value="F:DNA binding"/>
    <property type="evidence" value="ECO:0007669"/>
    <property type="project" value="UniProtKB-KW"/>
</dbReference>
<dbReference type="SUPFAM" id="SSF47413">
    <property type="entry name" value="lambda repressor-like DNA-binding domains"/>
    <property type="match status" value="1"/>
</dbReference>
<dbReference type="InterPro" id="IPR001387">
    <property type="entry name" value="Cro/C1-type_HTH"/>
</dbReference>
<dbReference type="InterPro" id="IPR036286">
    <property type="entry name" value="LexA/Signal_pep-like_sf"/>
</dbReference>
<evidence type="ECO:0000256" key="2">
    <source>
        <dbReference type="ARBA" id="ARBA00023015"/>
    </source>
</evidence>
<dbReference type="GO" id="GO:0032259">
    <property type="term" value="P:methylation"/>
    <property type="evidence" value="ECO:0007669"/>
    <property type="project" value="UniProtKB-KW"/>
</dbReference>
<keyword evidence="3" id="KW-0238">DNA-binding</keyword>
<evidence type="ECO:0000313" key="7">
    <source>
        <dbReference type="Proteomes" id="UP001155820"/>
    </source>
</evidence>
<accession>A0AA44EQI4</accession>
<evidence type="ECO:0000256" key="4">
    <source>
        <dbReference type="ARBA" id="ARBA00023163"/>
    </source>
</evidence>
<feature type="domain" description="HTH cro/C1-type" evidence="5">
    <location>
        <begin position="30"/>
        <end position="70"/>
    </location>
</feature>
<dbReference type="SUPFAM" id="SSF53335">
    <property type="entry name" value="S-adenosyl-L-methionine-dependent methyltransferases"/>
    <property type="match status" value="1"/>
</dbReference>
<dbReference type="Gene3D" id="3.40.50.150">
    <property type="entry name" value="Vaccinia Virus protein VP39"/>
    <property type="match status" value="1"/>
</dbReference>
<dbReference type="InterPro" id="IPR010982">
    <property type="entry name" value="Lambda_DNA-bd_dom_sf"/>
</dbReference>
<protein>
    <submittedName>
        <fullName evidence="6">N-6 DNA methylase</fullName>
    </submittedName>
</protein>
<evidence type="ECO:0000256" key="3">
    <source>
        <dbReference type="ARBA" id="ARBA00023125"/>
    </source>
</evidence>
<keyword evidence="6" id="KW-0489">Methyltransferase</keyword>
<evidence type="ECO:0000259" key="5">
    <source>
        <dbReference type="PROSITE" id="PS50943"/>
    </source>
</evidence>
<dbReference type="InterPro" id="IPR003356">
    <property type="entry name" value="DNA_methylase_A-5"/>
</dbReference>
<dbReference type="PANTHER" id="PTHR40661">
    <property type="match status" value="1"/>
</dbReference>
<reference evidence="6" key="1">
    <citation type="submission" date="2019-07" db="EMBL/GenBank/DDBJ databases">
        <title>FDA dAtabase for Regulatory Grade micrObial Sequences (FDA-ARGOS): Supporting development and validation of Infectious Disease Dx tests.</title>
        <authorList>
            <person name="Bachman M."/>
            <person name="Young C."/>
            <person name="Tallon L."/>
            <person name="Sadzewicz L."/>
            <person name="Vavikolanu K."/>
            <person name="Mehta A."/>
            <person name="Aluvathingal J."/>
            <person name="Nadendla S."/>
            <person name="Nandy P."/>
            <person name="Geyer C."/>
            <person name="Yan Y."/>
            <person name="Sichtig H."/>
        </authorList>
    </citation>
    <scope>NUCLEOTIDE SEQUENCE</scope>
    <source>
        <strain evidence="6">FDAARGOS_618</strain>
    </source>
</reference>
<evidence type="ECO:0000256" key="1">
    <source>
        <dbReference type="ARBA" id="ARBA00006594"/>
    </source>
</evidence>
<keyword evidence="7" id="KW-1185">Reference proteome</keyword>
<dbReference type="Gene3D" id="2.10.109.10">
    <property type="entry name" value="Umud Fragment, subunit A"/>
    <property type="match status" value="1"/>
</dbReference>
<sequence>MARPQVAKTPLAQRLTDVRKALGFAARLPFAQSLEMHPDTLGGYERGDSTPDYDFLSMYKRRFGVNLDWLITGDGPMFTPKEVVQLLAAHGDGKVYDPAMGSGGFLMQALEHLAENGGDQAALPIRLKTADFVNLPQYDVRASAGRGLIPINEMPVSQTAFERSFLRSLGGAPDSCFMMWSTGDSMFPTIHDSALLIVDSSQTAVDHGRIYVFAVGNAVLVKRAKWRMDGKLELASDNVDGHYPVETFDADRVEDLVVVGRVIFIGHQS</sequence>
<dbReference type="CDD" id="cd00093">
    <property type="entry name" value="HTH_XRE"/>
    <property type="match status" value="1"/>
</dbReference>
<dbReference type="Proteomes" id="UP001155820">
    <property type="component" value="Unassembled WGS sequence"/>
</dbReference>
<comment type="similarity">
    <text evidence="1">Belongs to the N(4)/N(6)-methyltransferase family.</text>
</comment>
<dbReference type="Pfam" id="PF00717">
    <property type="entry name" value="Peptidase_S24"/>
    <property type="match status" value="1"/>
</dbReference>
<dbReference type="PROSITE" id="PS50943">
    <property type="entry name" value="HTH_CROC1"/>
    <property type="match status" value="1"/>
</dbReference>
<dbReference type="CDD" id="cd06529">
    <property type="entry name" value="S24_LexA-like"/>
    <property type="match status" value="1"/>
</dbReference>
<proteinExistence type="inferred from homology"/>
<dbReference type="Gene3D" id="1.10.260.40">
    <property type="entry name" value="lambda repressor-like DNA-binding domains"/>
    <property type="match status" value="1"/>
</dbReference>
<dbReference type="GO" id="GO:0008170">
    <property type="term" value="F:N-methyltransferase activity"/>
    <property type="evidence" value="ECO:0007669"/>
    <property type="project" value="InterPro"/>
</dbReference>
<dbReference type="PRINTS" id="PR00507">
    <property type="entry name" value="N12N6MTFRASE"/>
</dbReference>
<dbReference type="PANTHER" id="PTHR40661:SF3">
    <property type="entry name" value="FELS-1 PROPHAGE TRANSCRIPTIONAL REGULATOR"/>
    <property type="match status" value="1"/>
</dbReference>
<dbReference type="EMBL" id="JABRWM010000006">
    <property type="protein sequence ID" value="NRF22845.1"/>
    <property type="molecule type" value="Genomic_DNA"/>
</dbReference>
<dbReference type="AlphaFoldDB" id="A0AA44EQI4"/>
<name>A0AA44EQI4_9HYPH</name>
<gene>
    <name evidence="6" type="ORF">FOB26_27715</name>
</gene>
<dbReference type="Pfam" id="PF02384">
    <property type="entry name" value="N6_Mtase"/>
    <property type="match status" value="1"/>
</dbReference>
<dbReference type="GO" id="GO:0045892">
    <property type="term" value="P:negative regulation of DNA-templated transcription"/>
    <property type="evidence" value="ECO:0007669"/>
    <property type="project" value="InterPro"/>
</dbReference>
<evidence type="ECO:0000313" key="6">
    <source>
        <dbReference type="EMBL" id="NRF22845.1"/>
    </source>
</evidence>
<keyword evidence="6" id="KW-0808">Transferase</keyword>
<dbReference type="SUPFAM" id="SSF51306">
    <property type="entry name" value="LexA/Signal peptidase"/>
    <property type="match status" value="1"/>
</dbReference>
<dbReference type="InterPro" id="IPR029063">
    <property type="entry name" value="SAM-dependent_MTases_sf"/>
</dbReference>
<comment type="caution">
    <text evidence="6">The sequence shown here is derived from an EMBL/GenBank/DDBJ whole genome shotgun (WGS) entry which is preliminary data.</text>
</comment>
<organism evidence="6 7">
    <name type="scientific">Agrobacterium pusense</name>
    <dbReference type="NCBI Taxonomy" id="648995"/>
    <lineage>
        <taxon>Bacteria</taxon>
        <taxon>Pseudomonadati</taxon>
        <taxon>Pseudomonadota</taxon>
        <taxon>Alphaproteobacteria</taxon>
        <taxon>Hyphomicrobiales</taxon>
        <taxon>Rhizobiaceae</taxon>
        <taxon>Rhizobium/Agrobacterium group</taxon>
        <taxon>Agrobacterium</taxon>
    </lineage>
</organism>
<dbReference type="InterPro" id="IPR039418">
    <property type="entry name" value="LexA-like"/>
</dbReference>
<keyword evidence="4" id="KW-0804">Transcription</keyword>